<evidence type="ECO:0000313" key="3">
    <source>
        <dbReference type="EMBL" id="CCA76735.1"/>
    </source>
</evidence>
<dbReference type="InParanoid" id="G4TZJ2"/>
<keyword evidence="2" id="KW-0472">Membrane</keyword>
<feature type="compositionally biased region" description="Polar residues" evidence="1">
    <location>
        <begin position="91"/>
        <end position="102"/>
    </location>
</feature>
<gene>
    <name evidence="3" type="ORF">PIIN_10723</name>
</gene>
<proteinExistence type="predicted"/>
<keyword evidence="4" id="KW-1185">Reference proteome</keyword>
<evidence type="ECO:0000256" key="2">
    <source>
        <dbReference type="SAM" id="Phobius"/>
    </source>
</evidence>
<feature type="region of interest" description="Disordered" evidence="1">
    <location>
        <begin position="1"/>
        <end position="53"/>
    </location>
</feature>
<dbReference type="Proteomes" id="UP000007148">
    <property type="component" value="Unassembled WGS sequence"/>
</dbReference>
<feature type="compositionally biased region" description="Polar residues" evidence="1">
    <location>
        <begin position="1"/>
        <end position="39"/>
    </location>
</feature>
<organism evidence="3 4">
    <name type="scientific">Serendipita indica (strain DSM 11827)</name>
    <name type="common">Root endophyte fungus</name>
    <name type="synonym">Piriformospora indica</name>
    <dbReference type="NCBI Taxonomy" id="1109443"/>
    <lineage>
        <taxon>Eukaryota</taxon>
        <taxon>Fungi</taxon>
        <taxon>Dikarya</taxon>
        <taxon>Basidiomycota</taxon>
        <taxon>Agaricomycotina</taxon>
        <taxon>Agaricomycetes</taxon>
        <taxon>Sebacinales</taxon>
        <taxon>Serendipitaceae</taxon>
        <taxon>Serendipita</taxon>
    </lineage>
</organism>
<evidence type="ECO:0000313" key="4">
    <source>
        <dbReference type="Proteomes" id="UP000007148"/>
    </source>
</evidence>
<feature type="compositionally biased region" description="Polar residues" evidence="1">
    <location>
        <begin position="425"/>
        <end position="447"/>
    </location>
</feature>
<dbReference type="HOGENOM" id="CLU_595246_0_0_1"/>
<feature type="region of interest" description="Disordered" evidence="1">
    <location>
        <begin position="419"/>
        <end position="447"/>
    </location>
</feature>
<keyword evidence="2" id="KW-0812">Transmembrane</keyword>
<comment type="caution">
    <text evidence="3">The sequence shown here is derived from an EMBL/GenBank/DDBJ whole genome shotgun (WGS) entry which is preliminary data.</text>
</comment>
<feature type="non-terminal residue" evidence="3">
    <location>
        <position position="1"/>
    </location>
</feature>
<evidence type="ECO:0000256" key="1">
    <source>
        <dbReference type="SAM" id="MobiDB-lite"/>
    </source>
</evidence>
<reference evidence="3 4" key="1">
    <citation type="journal article" date="2011" name="PLoS Pathog.">
        <title>Endophytic Life Strategies Decoded by Genome and Transcriptome Analyses of the Mutualistic Root Symbiont Piriformospora indica.</title>
        <authorList>
            <person name="Zuccaro A."/>
            <person name="Lahrmann U."/>
            <person name="Guldener U."/>
            <person name="Langen G."/>
            <person name="Pfiffi S."/>
            <person name="Biedenkopf D."/>
            <person name="Wong P."/>
            <person name="Samans B."/>
            <person name="Grimm C."/>
            <person name="Basiewicz M."/>
            <person name="Murat C."/>
            <person name="Martin F."/>
            <person name="Kogel K.H."/>
        </authorList>
    </citation>
    <scope>NUCLEOTIDE SEQUENCE [LARGE SCALE GENOMIC DNA]</scope>
    <source>
        <strain evidence="3 4">DSM 11827</strain>
    </source>
</reference>
<name>G4TZJ2_SERID</name>
<sequence>MASNGAPTTSPSDSASFSTLPPFGVSTSTIKGSVQNTQGPGVAPTPPQSSNNSGRASVIVGSVLGTASVLAGALILFLYLRRRPRRKSPRQAKTTKATTVHPSITPFYDEDALESASPRNEAPTIPSKDQKQPLPTPASPGPSAVVFGEKGGSEFGLVMGPELGHRGKVQCNSILFRRPPMLYVASIAGDLYRRDRCAGAVALTRAQPVKAIESGHSESRNGTPNYIMSVSRSHYYEGQEGRGLQCSHGRSLKVREIFLTPVKYLQLSFVTYMTDYDKFQSTINLAHTDGGPWMCGANSSCYIGSRPTDSTTINYLLFGGTLVAVLKVRPELARPRQIMSYKWQYRACASSPGAARQLVTTIGTSTTSSAIPVCPDAGYTLIKTGDFTIGGDGTFSISISAGYGQISAYMIGMSFSMSPKEPANDPNQTTGTGGSQETASMAPSASTIAFDPALLTIPGS</sequence>
<dbReference type="AlphaFoldDB" id="G4TZJ2"/>
<keyword evidence="2" id="KW-1133">Transmembrane helix</keyword>
<accession>G4TZJ2</accession>
<protein>
    <submittedName>
        <fullName evidence="3">Uncharacterized protein</fullName>
    </submittedName>
</protein>
<feature type="transmembrane region" description="Helical" evidence="2">
    <location>
        <begin position="56"/>
        <end position="80"/>
    </location>
</feature>
<dbReference type="EMBL" id="CAFZ01000957">
    <property type="protein sequence ID" value="CCA76735.1"/>
    <property type="molecule type" value="Genomic_DNA"/>
</dbReference>
<feature type="region of interest" description="Disordered" evidence="1">
    <location>
        <begin position="85"/>
        <end position="145"/>
    </location>
</feature>